<evidence type="ECO:0000256" key="3">
    <source>
        <dbReference type="ARBA" id="ARBA00022989"/>
    </source>
</evidence>
<evidence type="ECO:0000256" key="4">
    <source>
        <dbReference type="ARBA" id="ARBA00023136"/>
    </source>
</evidence>
<dbReference type="SUPFAM" id="SSF81338">
    <property type="entry name" value="Aquaporin-like"/>
    <property type="match status" value="1"/>
</dbReference>
<dbReference type="EMBL" id="PGOL01000571">
    <property type="protein sequence ID" value="PKI68057.1"/>
    <property type="molecule type" value="Genomic_DNA"/>
</dbReference>
<evidence type="ECO:0000256" key="5">
    <source>
        <dbReference type="SAM" id="Phobius"/>
    </source>
</evidence>
<feature type="transmembrane region" description="Helical" evidence="5">
    <location>
        <begin position="12"/>
        <end position="31"/>
    </location>
</feature>
<evidence type="ECO:0000256" key="1">
    <source>
        <dbReference type="ARBA" id="ARBA00004141"/>
    </source>
</evidence>
<dbReference type="Pfam" id="PF00230">
    <property type="entry name" value="MIP"/>
    <property type="match status" value="1"/>
</dbReference>
<evidence type="ECO:0000256" key="2">
    <source>
        <dbReference type="ARBA" id="ARBA00022692"/>
    </source>
</evidence>
<proteinExistence type="predicted"/>
<reference evidence="6 7" key="1">
    <citation type="submission" date="2017-11" db="EMBL/GenBank/DDBJ databases">
        <title>De-novo sequencing of pomegranate (Punica granatum L.) genome.</title>
        <authorList>
            <person name="Akparov Z."/>
            <person name="Amiraslanov A."/>
            <person name="Hajiyeva S."/>
            <person name="Abbasov M."/>
            <person name="Kaur K."/>
            <person name="Hamwieh A."/>
            <person name="Solovyev V."/>
            <person name="Salamov A."/>
            <person name="Braich B."/>
            <person name="Kosarev P."/>
            <person name="Mahmoud A."/>
            <person name="Hajiyev E."/>
            <person name="Babayeva S."/>
            <person name="Izzatullayeva V."/>
            <person name="Mammadov A."/>
            <person name="Mammadov A."/>
            <person name="Sharifova S."/>
            <person name="Ojaghi J."/>
            <person name="Eynullazada K."/>
            <person name="Bayramov B."/>
            <person name="Abdulazimova A."/>
            <person name="Shahmuradov I."/>
        </authorList>
    </citation>
    <scope>NUCLEOTIDE SEQUENCE [LARGE SCALE GENOMIC DNA]</scope>
    <source>
        <strain evidence="7">cv. AG2017</strain>
        <tissue evidence="6">Leaf</tissue>
    </source>
</reference>
<keyword evidence="2 5" id="KW-0812">Transmembrane</keyword>
<dbReference type="InterPro" id="IPR023271">
    <property type="entry name" value="Aquaporin-like"/>
</dbReference>
<dbReference type="PANTHER" id="PTHR45687">
    <property type="entry name" value="AQUAPORIN OR AQUAGLYCEROPORIN RELATED"/>
    <property type="match status" value="1"/>
</dbReference>
<keyword evidence="3 5" id="KW-1133">Transmembrane helix</keyword>
<dbReference type="GO" id="GO:0016020">
    <property type="term" value="C:membrane"/>
    <property type="evidence" value="ECO:0007669"/>
    <property type="project" value="UniProtKB-SubCell"/>
</dbReference>
<dbReference type="InterPro" id="IPR034294">
    <property type="entry name" value="Aquaporin_transptr"/>
</dbReference>
<name>A0A2I0KHQ2_PUNGR</name>
<comment type="subcellular location">
    <subcellularLocation>
        <location evidence="1">Membrane</location>
        <topology evidence="1">Multi-pass membrane protein</topology>
    </subcellularLocation>
</comment>
<sequence length="69" mass="7269">MGVSKSCSKCTIVGIRGVAWAFGGMIFALVYRTTGISKGYINPASYIQAITGKEAMLDTGCVLLCHAVH</sequence>
<keyword evidence="7" id="KW-1185">Reference proteome</keyword>
<gene>
    <name evidence="6" type="ORF">CRG98_011653</name>
</gene>
<dbReference type="STRING" id="22663.A0A2I0KHQ2"/>
<evidence type="ECO:0000313" key="7">
    <source>
        <dbReference type="Proteomes" id="UP000233551"/>
    </source>
</evidence>
<dbReference type="Proteomes" id="UP000233551">
    <property type="component" value="Unassembled WGS sequence"/>
</dbReference>
<keyword evidence="4 5" id="KW-0472">Membrane</keyword>
<accession>A0A2I0KHQ2</accession>
<organism evidence="6 7">
    <name type="scientific">Punica granatum</name>
    <name type="common">Pomegranate</name>
    <dbReference type="NCBI Taxonomy" id="22663"/>
    <lineage>
        <taxon>Eukaryota</taxon>
        <taxon>Viridiplantae</taxon>
        <taxon>Streptophyta</taxon>
        <taxon>Embryophyta</taxon>
        <taxon>Tracheophyta</taxon>
        <taxon>Spermatophyta</taxon>
        <taxon>Magnoliopsida</taxon>
        <taxon>eudicotyledons</taxon>
        <taxon>Gunneridae</taxon>
        <taxon>Pentapetalae</taxon>
        <taxon>rosids</taxon>
        <taxon>malvids</taxon>
        <taxon>Myrtales</taxon>
        <taxon>Lythraceae</taxon>
        <taxon>Punica</taxon>
    </lineage>
</organism>
<dbReference type="GO" id="GO:0015267">
    <property type="term" value="F:channel activity"/>
    <property type="evidence" value="ECO:0007669"/>
    <property type="project" value="InterPro"/>
</dbReference>
<protein>
    <submittedName>
        <fullName evidence="6">Uncharacterized protein</fullName>
    </submittedName>
</protein>
<comment type="caution">
    <text evidence="6">The sequence shown here is derived from an EMBL/GenBank/DDBJ whole genome shotgun (WGS) entry which is preliminary data.</text>
</comment>
<dbReference type="Gene3D" id="1.20.1080.10">
    <property type="entry name" value="Glycerol uptake facilitator protein"/>
    <property type="match status" value="1"/>
</dbReference>
<dbReference type="InterPro" id="IPR000425">
    <property type="entry name" value="MIP"/>
</dbReference>
<evidence type="ECO:0000313" key="6">
    <source>
        <dbReference type="EMBL" id="PKI68057.1"/>
    </source>
</evidence>
<dbReference type="AlphaFoldDB" id="A0A2I0KHQ2"/>